<evidence type="ECO:0000313" key="1">
    <source>
        <dbReference type="EMBL" id="KAH7537620.1"/>
    </source>
</evidence>
<evidence type="ECO:0000313" key="2">
    <source>
        <dbReference type="Proteomes" id="UP000813462"/>
    </source>
</evidence>
<proteinExistence type="predicted"/>
<organism evidence="1 2">
    <name type="scientific">Ziziphus jujuba var. spinosa</name>
    <dbReference type="NCBI Taxonomy" id="714518"/>
    <lineage>
        <taxon>Eukaryota</taxon>
        <taxon>Viridiplantae</taxon>
        <taxon>Streptophyta</taxon>
        <taxon>Embryophyta</taxon>
        <taxon>Tracheophyta</taxon>
        <taxon>Spermatophyta</taxon>
        <taxon>Magnoliopsida</taxon>
        <taxon>eudicotyledons</taxon>
        <taxon>Gunneridae</taxon>
        <taxon>Pentapetalae</taxon>
        <taxon>rosids</taxon>
        <taxon>fabids</taxon>
        <taxon>Rosales</taxon>
        <taxon>Rhamnaceae</taxon>
        <taxon>Paliureae</taxon>
        <taxon>Ziziphus</taxon>
    </lineage>
</organism>
<dbReference type="PANTHER" id="PTHR31439:SF4">
    <property type="entry name" value="NEURONAL PAS DOMAIN PROTEIN"/>
    <property type="match status" value="1"/>
</dbReference>
<protein>
    <recommendedName>
        <fullName evidence="3">Neuronal PAS domain-containing protein 4</fullName>
    </recommendedName>
</protein>
<dbReference type="PANTHER" id="PTHR31439">
    <property type="entry name" value="EXPRESSED PROTEIN"/>
    <property type="match status" value="1"/>
</dbReference>
<reference evidence="1" key="1">
    <citation type="journal article" date="2021" name="Front. Plant Sci.">
        <title>Chromosome-Scale Genome Assembly for Chinese Sour Jujube and Insights Into Its Genome Evolution and Domestication Signature.</title>
        <authorList>
            <person name="Shen L.-Y."/>
            <person name="Luo H."/>
            <person name="Wang X.-L."/>
            <person name="Wang X.-M."/>
            <person name="Qiu X.-J."/>
            <person name="Liu H."/>
            <person name="Zhou S.-S."/>
            <person name="Jia K.-H."/>
            <person name="Nie S."/>
            <person name="Bao Y.-T."/>
            <person name="Zhang R.-G."/>
            <person name="Yun Q.-Z."/>
            <person name="Chai Y.-H."/>
            <person name="Lu J.-Y."/>
            <person name="Li Y."/>
            <person name="Zhao S.-W."/>
            <person name="Mao J.-F."/>
            <person name="Jia S.-G."/>
            <person name="Mao Y.-M."/>
        </authorList>
    </citation>
    <scope>NUCLEOTIDE SEQUENCE</scope>
    <source>
        <strain evidence="1">AT0</strain>
        <tissue evidence="1">Leaf</tissue>
    </source>
</reference>
<sequence length="501" mass="57006">MAFSDFPDIFSWIQNLPPLPHWKTNSISLCICSPSPSQPSLKLSIANNRQTSNPSFSIVVDFNLPISLWTSKPLKLSSKCTKLLDQEAITNLFINFIKDVLRYGSNNNSSLSIKFPKLDSIANFKDIFNTAFLTLLFLICIYEAPGDLRSECLNILKNHLANCGSRRGTKLLMKLLGSNLEEQWMRSINLAITNWIVELQSSSQGILKAPSPLFSYAISTFGLWKVQLYCPVIAMPVENSSGPNSADDRLGFSLNYHQLEGVLQFNYRVTIRQMWVEVMVNIDNIRCDVIKLLNKTLLSERGFGASEKHFPSRISLRLTPTLQTNIISVSVSKSSENPTREIGIEKSIEGAFEPPNPYLGLKVSAGETVTMSLKPWKFEESVHGYSANLNWYLHDSVDGREVFSSKPSKISLINPKAWFRDRYSSAYRPFTRQGGVVFAGDEYGERVFWKVDKGSIGKTMEWEIKGWIWLTYWPNKHRTFYSETRRLEFREILDLTISSQV</sequence>
<dbReference type="EMBL" id="JAEACU010000003">
    <property type="protein sequence ID" value="KAH7537620.1"/>
    <property type="molecule type" value="Genomic_DNA"/>
</dbReference>
<dbReference type="OrthoDB" id="724026at2759"/>
<dbReference type="Proteomes" id="UP000813462">
    <property type="component" value="Unassembled WGS sequence"/>
</dbReference>
<name>A0A978VPZ5_ZIZJJ</name>
<dbReference type="AlphaFoldDB" id="A0A978VPZ5"/>
<gene>
    <name evidence="1" type="ORF">FEM48_Zijuj03G0112200</name>
</gene>
<evidence type="ECO:0008006" key="3">
    <source>
        <dbReference type="Google" id="ProtNLM"/>
    </source>
</evidence>
<comment type="caution">
    <text evidence="1">The sequence shown here is derived from an EMBL/GenBank/DDBJ whole genome shotgun (WGS) entry which is preliminary data.</text>
</comment>
<accession>A0A978VPZ5</accession>